<evidence type="ECO:0000313" key="1">
    <source>
        <dbReference type="EnsemblPlants" id="ORGLA07G0052000.1"/>
    </source>
</evidence>
<name>I1Q8S8_ORYGL</name>
<dbReference type="Proteomes" id="UP000007306">
    <property type="component" value="Chromosome 7"/>
</dbReference>
<protein>
    <submittedName>
        <fullName evidence="1">Uncharacterized protein</fullName>
    </submittedName>
</protein>
<proteinExistence type="predicted"/>
<evidence type="ECO:0000313" key="2">
    <source>
        <dbReference type="Proteomes" id="UP000007306"/>
    </source>
</evidence>
<reference evidence="1" key="1">
    <citation type="submission" date="2015-06" db="UniProtKB">
        <authorList>
            <consortium name="EnsemblPlants"/>
        </authorList>
    </citation>
    <scope>IDENTIFICATION</scope>
</reference>
<dbReference type="EnsemblPlants" id="ORGLA07G0052000.1">
    <property type="protein sequence ID" value="ORGLA07G0052000.1"/>
    <property type="gene ID" value="ORGLA07G0052000"/>
</dbReference>
<reference evidence="1 2" key="2">
    <citation type="submission" date="2018-04" db="EMBL/GenBank/DDBJ databases">
        <title>OglaRS2 (Oryza glaberrima Reference Sequence Version 2).</title>
        <authorList>
            <person name="Zhang J."/>
            <person name="Kudrna D."/>
            <person name="Lee S."/>
            <person name="Talag J."/>
            <person name="Rajasekar S."/>
            <person name="Wing R.A."/>
        </authorList>
    </citation>
    <scope>NUCLEOTIDE SEQUENCE [LARGE SCALE GENOMIC DNA]</scope>
    <source>
        <strain evidence="1 2">cv. IRGC 96717</strain>
    </source>
</reference>
<sequence length="135" mass="14882">MESASSSAGAAFPRQIGHEAWDESHISMHSWWSCLTISPSSTALRQTAHSTDVAVSETSPLSWARTYRNDGRHAMVAASRPNLGGISCCCSCSMTSGRSRRRRAMRRDRGQMKMVMRKKLRANDTAKAPNNIVVL</sequence>
<dbReference type="AlphaFoldDB" id="I1Q8S8"/>
<keyword evidence="2" id="KW-1185">Reference proteome</keyword>
<dbReference type="HOGENOM" id="CLU_131766_0_0_1"/>
<dbReference type="Gramene" id="ORGLA07G0052000.1">
    <property type="protein sequence ID" value="ORGLA07G0052000.1"/>
    <property type="gene ID" value="ORGLA07G0052000"/>
</dbReference>
<accession>I1Q8S8</accession>
<organism evidence="1 2">
    <name type="scientific">Oryza glaberrima</name>
    <name type="common">African rice</name>
    <dbReference type="NCBI Taxonomy" id="4538"/>
    <lineage>
        <taxon>Eukaryota</taxon>
        <taxon>Viridiplantae</taxon>
        <taxon>Streptophyta</taxon>
        <taxon>Embryophyta</taxon>
        <taxon>Tracheophyta</taxon>
        <taxon>Spermatophyta</taxon>
        <taxon>Magnoliopsida</taxon>
        <taxon>Liliopsida</taxon>
        <taxon>Poales</taxon>
        <taxon>Poaceae</taxon>
        <taxon>BOP clade</taxon>
        <taxon>Oryzoideae</taxon>
        <taxon>Oryzeae</taxon>
        <taxon>Oryzinae</taxon>
        <taxon>Oryza</taxon>
    </lineage>
</organism>